<feature type="signal peptide" evidence="1">
    <location>
        <begin position="1"/>
        <end position="18"/>
    </location>
</feature>
<sequence length="80" mass="8513">MKLHRLFVLIMLAGATSACGTVARPAPASTACLALKTLSFAQLPPGQKDDPGNVADSPETVDEIVEHNTRWEALCHRSGK</sequence>
<dbReference type="RefSeq" id="WP_110300379.1">
    <property type="nucleotide sequence ID" value="NZ_QJJM01000023.1"/>
</dbReference>
<comment type="caution">
    <text evidence="2">The sequence shown here is derived from an EMBL/GenBank/DDBJ whole genome shotgun (WGS) entry which is preliminary data.</text>
</comment>
<evidence type="ECO:0000313" key="2">
    <source>
        <dbReference type="EMBL" id="PXW67902.1"/>
    </source>
</evidence>
<keyword evidence="1" id="KW-0732">Signal</keyword>
<evidence type="ECO:0000313" key="3">
    <source>
        <dbReference type="Proteomes" id="UP000248014"/>
    </source>
</evidence>
<dbReference type="AlphaFoldDB" id="A0A2V3URM8"/>
<protein>
    <recommendedName>
        <fullName evidence="4">O-spanin</fullName>
    </recommendedName>
</protein>
<reference evidence="2 3" key="1">
    <citation type="submission" date="2018-05" db="EMBL/GenBank/DDBJ databases">
        <title>Genomic Encyclopedia of Type Strains, Phase IV (KMG-IV): sequencing the most valuable type-strain genomes for metagenomic binning, comparative biology and taxonomic classification.</title>
        <authorList>
            <person name="Goeker M."/>
        </authorList>
    </citation>
    <scope>NUCLEOTIDE SEQUENCE [LARGE SCALE GENOMIC DNA]</scope>
    <source>
        <strain evidence="2 3">DSM 3183</strain>
    </source>
</reference>
<dbReference type="EMBL" id="QJJM01000023">
    <property type="protein sequence ID" value="PXW67902.1"/>
    <property type="molecule type" value="Genomic_DNA"/>
</dbReference>
<dbReference type="OrthoDB" id="9997047at2"/>
<organism evidence="2 3">
    <name type="scientific">Blastomonas natatoria</name>
    <dbReference type="NCBI Taxonomy" id="34015"/>
    <lineage>
        <taxon>Bacteria</taxon>
        <taxon>Pseudomonadati</taxon>
        <taxon>Pseudomonadota</taxon>
        <taxon>Alphaproteobacteria</taxon>
        <taxon>Sphingomonadales</taxon>
        <taxon>Sphingomonadaceae</taxon>
        <taxon>Blastomonas</taxon>
    </lineage>
</organism>
<feature type="chain" id="PRO_5016173758" description="O-spanin" evidence="1">
    <location>
        <begin position="19"/>
        <end position="80"/>
    </location>
</feature>
<evidence type="ECO:0000256" key="1">
    <source>
        <dbReference type="SAM" id="SignalP"/>
    </source>
</evidence>
<dbReference type="Proteomes" id="UP000248014">
    <property type="component" value="Unassembled WGS sequence"/>
</dbReference>
<dbReference type="PROSITE" id="PS51257">
    <property type="entry name" value="PROKAR_LIPOPROTEIN"/>
    <property type="match status" value="1"/>
</dbReference>
<name>A0A2V3URM8_9SPHN</name>
<proteinExistence type="predicted"/>
<gene>
    <name evidence="2" type="ORF">C7451_12338</name>
</gene>
<keyword evidence="3" id="KW-1185">Reference proteome</keyword>
<evidence type="ECO:0008006" key="4">
    <source>
        <dbReference type="Google" id="ProtNLM"/>
    </source>
</evidence>
<accession>A0A2V3URM8</accession>